<accession>A0A2S2NML9</accession>
<gene>
    <name evidence="2" type="ORF">g.89738</name>
</gene>
<dbReference type="EMBL" id="GGMR01005759">
    <property type="protein sequence ID" value="MBY18378.1"/>
    <property type="molecule type" value="Transcribed_RNA"/>
</dbReference>
<reference evidence="2" key="1">
    <citation type="submission" date="2018-04" db="EMBL/GenBank/DDBJ databases">
        <title>Transcriptome of Schizaphis graminum biotype I.</title>
        <authorList>
            <person name="Scully E.D."/>
            <person name="Geib S.M."/>
            <person name="Palmer N.A."/>
            <person name="Koch K."/>
            <person name="Bradshaw J."/>
            <person name="Heng-Moss T."/>
            <person name="Sarath G."/>
        </authorList>
    </citation>
    <scope>NUCLEOTIDE SEQUENCE</scope>
</reference>
<sequence length="291" mass="32975">MRALVTALFVMMAVVPEPTASQGTIAIAKDAIAIAQAAIVLLRPVVDSYLADLRKKRESDKIKIRMWMHNGDVKLNGCGFYFRADGYSGGSGSGFFPPEVDHQCANDETFNMRMTSQSAMYSGEVCLGNEQTRQVELHADGWHNTFVNVLCIGFDERTIAGGPRAFCVNNNILKACKKLMNKWSDVNTDFNDMMFTRTSRGTHKLVFRDIENLVNGFERLSRNHDDADAVWAVCDRMDLVKGDTSDDDHWHCAARKKYTHYHPVLFLYSITNEYKAQDKNPYGCNRYTDRK</sequence>
<keyword evidence="1" id="KW-0732">Signal</keyword>
<evidence type="ECO:0000313" key="2">
    <source>
        <dbReference type="EMBL" id="MBY18378.1"/>
    </source>
</evidence>
<evidence type="ECO:0000256" key="1">
    <source>
        <dbReference type="SAM" id="SignalP"/>
    </source>
</evidence>
<protein>
    <submittedName>
        <fullName evidence="2">Uncharacterized protein</fullName>
    </submittedName>
</protein>
<dbReference type="AlphaFoldDB" id="A0A2S2NML9"/>
<organism evidence="2">
    <name type="scientific">Schizaphis graminum</name>
    <name type="common">Green bug aphid</name>
    <dbReference type="NCBI Taxonomy" id="13262"/>
    <lineage>
        <taxon>Eukaryota</taxon>
        <taxon>Metazoa</taxon>
        <taxon>Ecdysozoa</taxon>
        <taxon>Arthropoda</taxon>
        <taxon>Hexapoda</taxon>
        <taxon>Insecta</taxon>
        <taxon>Pterygota</taxon>
        <taxon>Neoptera</taxon>
        <taxon>Paraneoptera</taxon>
        <taxon>Hemiptera</taxon>
        <taxon>Sternorrhyncha</taxon>
        <taxon>Aphidomorpha</taxon>
        <taxon>Aphidoidea</taxon>
        <taxon>Aphididae</taxon>
        <taxon>Aphidini</taxon>
        <taxon>Schizaphis</taxon>
    </lineage>
</organism>
<proteinExistence type="predicted"/>
<feature type="signal peptide" evidence="1">
    <location>
        <begin position="1"/>
        <end position="21"/>
    </location>
</feature>
<name>A0A2S2NML9_SCHGA</name>
<feature type="chain" id="PRO_5015508971" evidence="1">
    <location>
        <begin position="22"/>
        <end position="291"/>
    </location>
</feature>